<dbReference type="HOGENOM" id="CLU_079108_0_0_1"/>
<name>W4KR74_HETIT</name>
<dbReference type="eggNOG" id="KOG1508">
    <property type="taxonomic scope" value="Eukaryota"/>
</dbReference>
<dbReference type="SUPFAM" id="SSF143113">
    <property type="entry name" value="NAP-like"/>
    <property type="match status" value="1"/>
</dbReference>
<protein>
    <recommendedName>
        <fullName evidence="6">Nucleosome assembly protein</fullName>
    </recommendedName>
</protein>
<dbReference type="GO" id="GO:0006334">
    <property type="term" value="P:nucleosome assembly"/>
    <property type="evidence" value="ECO:0007669"/>
    <property type="project" value="InterPro"/>
</dbReference>
<sequence length="275" mass="31225">MSEKTSKKRASPGADVEKSINPLEGVEIGDEDAKKLTDVQKDIQRAELILERRAQATLTPVYQNRREVLKTIKLFWPVALMNHSSFAVHAQHEADRVALSYLEDVWVVRDAKEPKVFTLEFYFKENPYFSDSVLKKEYRFQPSNASDDETPDADGVTPSMLDFSWERDVTPQAIKINWKDDARNLTKSYPLVNSDPEDDLPSEFGSFFNFFETAQDYTDLGVLIANEVFPDAIDYFLGTAGGDGFDSDLEEDSEDDDSEEEIDLEKPLAKKAKKA</sequence>
<dbReference type="STRING" id="747525.W4KR74"/>
<gene>
    <name evidence="4" type="ORF">HETIRDRAFT_305647</name>
</gene>
<feature type="compositionally biased region" description="Acidic residues" evidence="3">
    <location>
        <begin position="245"/>
        <end position="263"/>
    </location>
</feature>
<evidence type="ECO:0000256" key="2">
    <source>
        <dbReference type="RuleBase" id="RU003876"/>
    </source>
</evidence>
<dbReference type="KEGG" id="hir:HETIRDRAFT_305647"/>
<dbReference type="GO" id="GO:0005634">
    <property type="term" value="C:nucleus"/>
    <property type="evidence" value="ECO:0007669"/>
    <property type="project" value="InterPro"/>
</dbReference>
<dbReference type="EMBL" id="KI925454">
    <property type="protein sequence ID" value="ETW87576.1"/>
    <property type="molecule type" value="Genomic_DNA"/>
</dbReference>
<dbReference type="Proteomes" id="UP000030671">
    <property type="component" value="Unassembled WGS sequence"/>
</dbReference>
<dbReference type="PANTHER" id="PTHR11875">
    <property type="entry name" value="TESTIS-SPECIFIC Y-ENCODED PROTEIN"/>
    <property type="match status" value="1"/>
</dbReference>
<dbReference type="InterPro" id="IPR002164">
    <property type="entry name" value="NAP_family"/>
</dbReference>
<dbReference type="FunCoup" id="W4KR74">
    <property type="interactions" value="120"/>
</dbReference>
<dbReference type="InParanoid" id="W4KR74"/>
<evidence type="ECO:0000313" key="4">
    <source>
        <dbReference type="EMBL" id="ETW87576.1"/>
    </source>
</evidence>
<feature type="region of interest" description="Disordered" evidence="3">
    <location>
        <begin position="1"/>
        <end position="24"/>
    </location>
</feature>
<comment type="similarity">
    <text evidence="1 2">Belongs to the nucleosome assembly protein (NAP) family.</text>
</comment>
<evidence type="ECO:0000256" key="1">
    <source>
        <dbReference type="ARBA" id="ARBA00009947"/>
    </source>
</evidence>
<dbReference type="Gene3D" id="3.30.1120.90">
    <property type="entry name" value="Nucleosome assembly protein"/>
    <property type="match status" value="1"/>
</dbReference>
<keyword evidence="5" id="KW-1185">Reference proteome</keyword>
<organism evidence="4 5">
    <name type="scientific">Heterobasidion irregulare (strain TC 32-1)</name>
    <dbReference type="NCBI Taxonomy" id="747525"/>
    <lineage>
        <taxon>Eukaryota</taxon>
        <taxon>Fungi</taxon>
        <taxon>Dikarya</taxon>
        <taxon>Basidiomycota</taxon>
        <taxon>Agaricomycotina</taxon>
        <taxon>Agaricomycetes</taxon>
        <taxon>Russulales</taxon>
        <taxon>Bondarzewiaceae</taxon>
        <taxon>Heterobasidion</taxon>
        <taxon>Heterobasidion annosum species complex</taxon>
    </lineage>
</organism>
<feature type="compositionally biased region" description="Basic residues" evidence="3">
    <location>
        <begin position="1"/>
        <end position="10"/>
    </location>
</feature>
<feature type="region of interest" description="Disordered" evidence="3">
    <location>
        <begin position="244"/>
        <end position="275"/>
    </location>
</feature>
<evidence type="ECO:0008006" key="6">
    <source>
        <dbReference type="Google" id="ProtNLM"/>
    </source>
</evidence>
<dbReference type="InterPro" id="IPR037231">
    <property type="entry name" value="NAP-like_sf"/>
</dbReference>
<proteinExistence type="inferred from homology"/>
<accession>W4KR74</accession>
<evidence type="ECO:0000256" key="3">
    <source>
        <dbReference type="SAM" id="MobiDB-lite"/>
    </source>
</evidence>
<dbReference type="GeneID" id="20669342"/>
<dbReference type="Pfam" id="PF00956">
    <property type="entry name" value="NAP"/>
    <property type="match status" value="1"/>
</dbReference>
<dbReference type="RefSeq" id="XP_009541462.1">
    <property type="nucleotide sequence ID" value="XM_009543167.1"/>
</dbReference>
<reference evidence="4 5" key="1">
    <citation type="journal article" date="2012" name="New Phytol.">
        <title>Insight into trade-off between wood decay and parasitism from the genome of a fungal forest pathogen.</title>
        <authorList>
            <person name="Olson A."/>
            <person name="Aerts A."/>
            <person name="Asiegbu F."/>
            <person name="Belbahri L."/>
            <person name="Bouzid O."/>
            <person name="Broberg A."/>
            <person name="Canback B."/>
            <person name="Coutinho P.M."/>
            <person name="Cullen D."/>
            <person name="Dalman K."/>
            <person name="Deflorio G."/>
            <person name="van Diepen L.T."/>
            <person name="Dunand C."/>
            <person name="Duplessis S."/>
            <person name="Durling M."/>
            <person name="Gonthier P."/>
            <person name="Grimwood J."/>
            <person name="Fossdal C.G."/>
            <person name="Hansson D."/>
            <person name="Henrissat B."/>
            <person name="Hietala A."/>
            <person name="Himmelstrand K."/>
            <person name="Hoffmeister D."/>
            <person name="Hogberg N."/>
            <person name="James T.Y."/>
            <person name="Karlsson M."/>
            <person name="Kohler A."/>
            <person name="Kues U."/>
            <person name="Lee Y.H."/>
            <person name="Lin Y.C."/>
            <person name="Lind M."/>
            <person name="Lindquist E."/>
            <person name="Lombard V."/>
            <person name="Lucas S."/>
            <person name="Lunden K."/>
            <person name="Morin E."/>
            <person name="Murat C."/>
            <person name="Park J."/>
            <person name="Raffaello T."/>
            <person name="Rouze P."/>
            <person name="Salamov A."/>
            <person name="Schmutz J."/>
            <person name="Solheim H."/>
            <person name="Stahlberg J."/>
            <person name="Velez H."/>
            <person name="de Vries R.P."/>
            <person name="Wiebenga A."/>
            <person name="Woodward S."/>
            <person name="Yakovlev I."/>
            <person name="Garbelotto M."/>
            <person name="Martin F."/>
            <person name="Grigoriev I.V."/>
            <person name="Stenlid J."/>
        </authorList>
    </citation>
    <scope>NUCLEOTIDE SEQUENCE [LARGE SCALE GENOMIC DNA]</scope>
    <source>
        <strain evidence="4 5">TC 32-1</strain>
    </source>
</reference>
<dbReference type="OrthoDB" id="19419at2759"/>
<dbReference type="AlphaFoldDB" id="W4KR74"/>
<evidence type="ECO:0000313" key="5">
    <source>
        <dbReference type="Proteomes" id="UP000030671"/>
    </source>
</evidence>